<feature type="non-terminal residue" evidence="1">
    <location>
        <position position="88"/>
    </location>
</feature>
<dbReference type="Gene3D" id="2.130.10.10">
    <property type="entry name" value="YVTN repeat-like/Quinoprotein amine dehydrogenase"/>
    <property type="match status" value="1"/>
</dbReference>
<sequence>LSAKPETRREVENRIVYRTNNNGETWERVKEDFLPDNVSRAETSSLSLDDNVYLVGYTTQTKRAGRDGVWITTNTGRRIQVFDAPVNG</sequence>
<evidence type="ECO:0000313" key="1">
    <source>
        <dbReference type="EMBL" id="EAA8669000.1"/>
    </source>
</evidence>
<dbReference type="SUPFAM" id="SSF110296">
    <property type="entry name" value="Oligoxyloglucan reducing end-specific cellobiohydrolase"/>
    <property type="match status" value="1"/>
</dbReference>
<dbReference type="AlphaFoldDB" id="A0A7U7QPF7"/>
<proteinExistence type="predicted"/>
<comment type="caution">
    <text evidence="1">The sequence shown here is derived from an EMBL/GenBank/DDBJ whole genome shotgun (WGS) entry which is preliminary data.</text>
</comment>
<gene>
    <name evidence="1" type="ORF">NL99_29925</name>
</gene>
<name>A0A7U7QPF7_SALER</name>
<accession>A0A7U7QPF7</accession>
<reference evidence="1" key="1">
    <citation type="submission" date="2018-08" db="EMBL/GenBank/DDBJ databases">
        <authorList>
            <consortium name="GenomeTrakr network: Whole genome sequencing for foodborne pathogen traceback"/>
        </authorList>
    </citation>
    <scope>NUCLEOTIDE SEQUENCE [LARGE SCALE GENOMIC DNA]</scope>
    <source>
        <strain evidence="1">FLUFL-367</strain>
    </source>
</reference>
<feature type="non-terminal residue" evidence="1">
    <location>
        <position position="1"/>
    </location>
</feature>
<dbReference type="InterPro" id="IPR015943">
    <property type="entry name" value="WD40/YVTN_repeat-like_dom_sf"/>
</dbReference>
<dbReference type="Proteomes" id="UP000839834">
    <property type="component" value="Unassembled WGS sequence"/>
</dbReference>
<dbReference type="EMBL" id="AAACVH010000255">
    <property type="protein sequence ID" value="EAA8669000.1"/>
    <property type="molecule type" value="Genomic_DNA"/>
</dbReference>
<organism evidence="1">
    <name type="scientific">Salmonella enterica</name>
    <name type="common">Salmonella choleraesuis</name>
    <dbReference type="NCBI Taxonomy" id="28901"/>
    <lineage>
        <taxon>Bacteria</taxon>
        <taxon>Pseudomonadati</taxon>
        <taxon>Pseudomonadota</taxon>
        <taxon>Gammaproteobacteria</taxon>
        <taxon>Enterobacterales</taxon>
        <taxon>Enterobacteriaceae</taxon>
        <taxon>Salmonella</taxon>
    </lineage>
</organism>
<protein>
    <submittedName>
        <fullName evidence="1">Sialidase</fullName>
    </submittedName>
</protein>